<proteinExistence type="predicted"/>
<dbReference type="EMBL" id="SNRW01033718">
    <property type="protein sequence ID" value="KAA6355984.1"/>
    <property type="molecule type" value="Genomic_DNA"/>
</dbReference>
<dbReference type="Proteomes" id="UP000324800">
    <property type="component" value="Unassembled WGS sequence"/>
</dbReference>
<comment type="caution">
    <text evidence="1">The sequence shown here is derived from an EMBL/GenBank/DDBJ whole genome shotgun (WGS) entry which is preliminary data.</text>
</comment>
<accession>A0A5J4TC48</accession>
<feature type="non-terminal residue" evidence="1">
    <location>
        <position position="1"/>
    </location>
</feature>
<reference evidence="1 2" key="1">
    <citation type="submission" date="2019-03" db="EMBL/GenBank/DDBJ databases">
        <title>Single cell metagenomics reveals metabolic interactions within the superorganism composed of flagellate Streblomastix strix and complex community of Bacteroidetes bacteria on its surface.</title>
        <authorList>
            <person name="Treitli S.C."/>
            <person name="Kolisko M."/>
            <person name="Husnik F."/>
            <person name="Keeling P."/>
            <person name="Hampl V."/>
        </authorList>
    </citation>
    <scope>NUCLEOTIDE SEQUENCE [LARGE SCALE GENOMIC DNA]</scope>
    <source>
        <strain evidence="1">ST1C</strain>
    </source>
</reference>
<organism evidence="1 2">
    <name type="scientific">Streblomastix strix</name>
    <dbReference type="NCBI Taxonomy" id="222440"/>
    <lineage>
        <taxon>Eukaryota</taxon>
        <taxon>Metamonada</taxon>
        <taxon>Preaxostyla</taxon>
        <taxon>Oxymonadida</taxon>
        <taxon>Streblomastigidae</taxon>
        <taxon>Streblomastix</taxon>
    </lineage>
</organism>
<sequence>KNNSKWALRLLAENSGNLAEIEKDGFKIPE</sequence>
<gene>
    <name evidence="1" type="ORF">EZS28_048489</name>
</gene>
<name>A0A5J4TC48_9EUKA</name>
<protein>
    <submittedName>
        <fullName evidence="1">Uncharacterized protein</fullName>
    </submittedName>
</protein>
<evidence type="ECO:0000313" key="1">
    <source>
        <dbReference type="EMBL" id="KAA6355984.1"/>
    </source>
</evidence>
<evidence type="ECO:0000313" key="2">
    <source>
        <dbReference type="Proteomes" id="UP000324800"/>
    </source>
</evidence>
<dbReference type="AlphaFoldDB" id="A0A5J4TC48"/>